<evidence type="ECO:0000256" key="5">
    <source>
        <dbReference type="ARBA" id="ARBA00023002"/>
    </source>
</evidence>
<name>A0A316YC11_9BASI</name>
<dbReference type="GO" id="GO:0018576">
    <property type="term" value="F:catechol 1,2-dioxygenase activity"/>
    <property type="evidence" value="ECO:0007669"/>
    <property type="project" value="InterPro"/>
</dbReference>
<dbReference type="InterPro" id="IPR007535">
    <property type="entry name" value="Catechol_dOase_N"/>
</dbReference>
<evidence type="ECO:0000256" key="4">
    <source>
        <dbReference type="ARBA" id="ARBA00022964"/>
    </source>
</evidence>
<feature type="domain" description="Catechol dioxygenase N-terminal" evidence="8">
    <location>
        <begin position="58"/>
        <end position="129"/>
    </location>
</feature>
<evidence type="ECO:0000313" key="10">
    <source>
        <dbReference type="Proteomes" id="UP000245768"/>
    </source>
</evidence>
<evidence type="ECO:0000256" key="6">
    <source>
        <dbReference type="ARBA" id="ARBA00023004"/>
    </source>
</evidence>
<comment type="cofactor">
    <cofactor evidence="1">
        <name>Fe(3+)</name>
        <dbReference type="ChEBI" id="CHEBI:29034"/>
    </cofactor>
</comment>
<keyword evidence="3" id="KW-0479">Metal-binding</keyword>
<dbReference type="EMBL" id="KZ819640">
    <property type="protein sequence ID" value="PWN87290.1"/>
    <property type="molecule type" value="Genomic_DNA"/>
</dbReference>
<evidence type="ECO:0000259" key="7">
    <source>
        <dbReference type="Pfam" id="PF00775"/>
    </source>
</evidence>
<evidence type="ECO:0000256" key="3">
    <source>
        <dbReference type="ARBA" id="ARBA00022723"/>
    </source>
</evidence>
<feature type="domain" description="Intradiol ring-cleavage dioxygenases" evidence="7">
    <location>
        <begin position="138"/>
        <end position="300"/>
    </location>
</feature>
<dbReference type="InterPro" id="IPR050770">
    <property type="entry name" value="Intradiol_RC_Dioxygenase"/>
</dbReference>
<keyword evidence="10" id="KW-1185">Reference proteome</keyword>
<keyword evidence="5" id="KW-0560">Oxidoreductase</keyword>
<dbReference type="InterPro" id="IPR015889">
    <property type="entry name" value="Intradiol_dOase_core"/>
</dbReference>
<dbReference type="SUPFAM" id="SSF49482">
    <property type="entry name" value="Aromatic compound dioxygenase"/>
    <property type="match status" value="1"/>
</dbReference>
<dbReference type="GO" id="GO:0009712">
    <property type="term" value="P:catechol-containing compound metabolic process"/>
    <property type="evidence" value="ECO:0007669"/>
    <property type="project" value="InterPro"/>
</dbReference>
<proteinExistence type="inferred from homology"/>
<protein>
    <submittedName>
        <fullName evidence="9">Intradiol ring-cleavage dioxygenase</fullName>
    </submittedName>
</protein>
<dbReference type="Gene3D" id="2.60.130.10">
    <property type="entry name" value="Aromatic compound dioxygenase"/>
    <property type="match status" value="1"/>
</dbReference>
<evidence type="ECO:0000256" key="1">
    <source>
        <dbReference type="ARBA" id="ARBA00001965"/>
    </source>
</evidence>
<dbReference type="InterPro" id="IPR000627">
    <property type="entry name" value="Intradiol_dOase_C"/>
</dbReference>
<organism evidence="9 10">
    <name type="scientific">Acaromyces ingoldii</name>
    <dbReference type="NCBI Taxonomy" id="215250"/>
    <lineage>
        <taxon>Eukaryota</taxon>
        <taxon>Fungi</taxon>
        <taxon>Dikarya</taxon>
        <taxon>Basidiomycota</taxon>
        <taxon>Ustilaginomycotina</taxon>
        <taxon>Exobasidiomycetes</taxon>
        <taxon>Exobasidiales</taxon>
        <taxon>Cryptobasidiaceae</taxon>
        <taxon>Acaromyces</taxon>
    </lineage>
</organism>
<comment type="similarity">
    <text evidence="2">Belongs to the intradiol ring-cleavage dioxygenase family.</text>
</comment>
<accession>A0A316YC11</accession>
<reference evidence="9 10" key="1">
    <citation type="journal article" date="2018" name="Mol. Biol. Evol.">
        <title>Broad Genomic Sampling Reveals a Smut Pathogenic Ancestry of the Fungal Clade Ustilaginomycotina.</title>
        <authorList>
            <person name="Kijpornyongpan T."/>
            <person name="Mondo S.J."/>
            <person name="Barry K."/>
            <person name="Sandor L."/>
            <person name="Lee J."/>
            <person name="Lipzen A."/>
            <person name="Pangilinan J."/>
            <person name="LaButti K."/>
            <person name="Hainaut M."/>
            <person name="Henrissat B."/>
            <person name="Grigoriev I.V."/>
            <person name="Spatafora J.W."/>
            <person name="Aime M.C."/>
        </authorList>
    </citation>
    <scope>NUCLEOTIDE SEQUENCE [LARGE SCALE GENOMIC DNA]</scope>
    <source>
        <strain evidence="9 10">MCA 4198</strain>
    </source>
</reference>
<dbReference type="InterPro" id="IPR039390">
    <property type="entry name" value="1_2-HQD/HQD"/>
</dbReference>
<evidence type="ECO:0000259" key="8">
    <source>
        <dbReference type="Pfam" id="PF04444"/>
    </source>
</evidence>
<evidence type="ECO:0000256" key="2">
    <source>
        <dbReference type="ARBA" id="ARBA00007825"/>
    </source>
</evidence>
<dbReference type="RefSeq" id="XP_025374488.1">
    <property type="nucleotide sequence ID" value="XM_025519782.1"/>
</dbReference>
<dbReference type="Proteomes" id="UP000245768">
    <property type="component" value="Unassembled WGS sequence"/>
</dbReference>
<keyword evidence="6" id="KW-0408">Iron</keyword>
<dbReference type="CDD" id="cd03461">
    <property type="entry name" value="1_2-HQD"/>
    <property type="match status" value="1"/>
</dbReference>
<dbReference type="STRING" id="215250.A0A316YC11"/>
<dbReference type="Pfam" id="PF04444">
    <property type="entry name" value="Dioxygenase_N"/>
    <property type="match status" value="1"/>
</dbReference>
<evidence type="ECO:0000313" key="9">
    <source>
        <dbReference type="EMBL" id="PWN87290.1"/>
    </source>
</evidence>
<dbReference type="InParanoid" id="A0A316YC11"/>
<dbReference type="GeneID" id="37041698"/>
<sequence>MSIPASESVPTKKVGKAVLEAIKAGAPNIDLNRLPDLVDMSPSSITANVHAINALCENPRQKFVFEKLVTHLHDFAREVSLTTDEWMSAIHFLTATGKICSDIRQEFILLSDVLGLSALVDSMNHPVVAPATEGTVLGPFFTEDAKELSAGESIASEGKGEYMWCEGRILDVEGKPVPNCKIETWETDDDGLYDTQYEGRTEADCRGRLTSDENGYYSYRAILPTPYPIPNDGPVGGLLKTLNRHVFRPAHLHMMFYRDGYETLITALYFKGDRYLKSDAVFGVKTSLIVDPVLVEDEAKAKAHGFKHGPFWHLKKDYVLLTTAQADEQKKKSLANYYVSLQ</sequence>
<dbReference type="PANTHER" id="PTHR33711:SF7">
    <property type="entry name" value="INTRADIOL RING-CLEAVAGE DIOXYGENASES DOMAIN-CONTAINING PROTEIN-RELATED"/>
    <property type="match status" value="1"/>
</dbReference>
<dbReference type="PANTHER" id="PTHR33711">
    <property type="entry name" value="DIOXYGENASE, PUTATIVE (AFU_ORTHOLOGUE AFUA_2G02910)-RELATED"/>
    <property type="match status" value="1"/>
</dbReference>
<dbReference type="GO" id="GO:0008199">
    <property type="term" value="F:ferric iron binding"/>
    <property type="evidence" value="ECO:0007669"/>
    <property type="project" value="InterPro"/>
</dbReference>
<dbReference type="Pfam" id="PF00775">
    <property type="entry name" value="Dioxygenase_C"/>
    <property type="match status" value="1"/>
</dbReference>
<keyword evidence="4 9" id="KW-0223">Dioxygenase</keyword>
<dbReference type="AlphaFoldDB" id="A0A316YC11"/>
<dbReference type="OrthoDB" id="5238185at2759"/>
<gene>
    <name evidence="9" type="ORF">FA10DRAFT_255721</name>
</gene>